<keyword evidence="6" id="KW-1185">Reference proteome</keyword>
<dbReference type="CDD" id="cd13634">
    <property type="entry name" value="PBP2_Sco4506"/>
    <property type="match status" value="1"/>
</dbReference>
<dbReference type="SUPFAM" id="SSF53850">
    <property type="entry name" value="Periplasmic binding protein-like II"/>
    <property type="match status" value="1"/>
</dbReference>
<sequence length="278" mass="31013">MNSADRAKIGRIDYANVWPIFHTFDPRLLQPEAEVRYAVPSRLNRLLLAGDIDMAAISSFAYAMHADDYFLLPDLSVSAQGRVRSILLFLKRPLEEALRGTIALTSTSATSVNLLKIIAQLRYGAQPAYAVMEPELETMLEQADAALLIGDSAIRASWRDTGYEVVDLGELWREWTGHGMTFALLALRRDAAARLGHARIAAMHEALLASKQRSLSDPEPLISKACATLGGEPDYWRRYFAGLTYDFGASQRSGLELYCRYAVELGLLERVPDMQEWS</sequence>
<comment type="function">
    <text evidence="4">Catalyzes the dehydration of chorismate into 3-[(1-carboxyvinyl)oxy]benzoate, a step in the biosynthesis of menaquinone (MK, vitamin K2).</text>
</comment>
<dbReference type="HAMAP" id="MF_00995">
    <property type="entry name" value="MqnA"/>
    <property type="match status" value="1"/>
</dbReference>
<evidence type="ECO:0000256" key="1">
    <source>
        <dbReference type="ARBA" id="ARBA00004863"/>
    </source>
</evidence>
<dbReference type="EC" id="4.2.1.151" evidence="4"/>
<dbReference type="RefSeq" id="WP_190916784.1">
    <property type="nucleotide sequence ID" value="NZ_JACXIZ010000014.1"/>
</dbReference>
<organism evidence="5 6">
    <name type="scientific">Paenibacillus sabuli</name>
    <dbReference type="NCBI Taxonomy" id="2772509"/>
    <lineage>
        <taxon>Bacteria</taxon>
        <taxon>Bacillati</taxon>
        <taxon>Bacillota</taxon>
        <taxon>Bacilli</taxon>
        <taxon>Bacillales</taxon>
        <taxon>Paenibacillaceae</taxon>
        <taxon>Paenibacillus</taxon>
    </lineage>
</organism>
<dbReference type="PANTHER" id="PTHR37690">
    <property type="entry name" value="CHORISMATE DEHYDRATASE"/>
    <property type="match status" value="1"/>
</dbReference>
<protein>
    <recommendedName>
        <fullName evidence="4">Chorismate dehydratase</fullName>
        <ecNumber evidence="4">4.2.1.151</ecNumber>
    </recommendedName>
    <alternativeName>
        <fullName evidence="4">Menaquinone biosynthetic enzyme MqnA</fullName>
    </alternativeName>
</protein>
<comment type="caution">
    <text evidence="5">The sequence shown here is derived from an EMBL/GenBank/DDBJ whole genome shotgun (WGS) entry which is preliminary data.</text>
</comment>
<dbReference type="InterPro" id="IPR030868">
    <property type="entry name" value="MqnA"/>
</dbReference>
<keyword evidence="2 4" id="KW-0474">Menaquinone biosynthesis</keyword>
<dbReference type="AlphaFoldDB" id="A0A927BSW4"/>
<evidence type="ECO:0000256" key="3">
    <source>
        <dbReference type="ARBA" id="ARBA00023239"/>
    </source>
</evidence>
<dbReference type="PANTHER" id="PTHR37690:SF1">
    <property type="entry name" value="CHORISMATE DEHYDRATASE"/>
    <property type="match status" value="1"/>
</dbReference>
<evidence type="ECO:0000256" key="4">
    <source>
        <dbReference type="HAMAP-Rule" id="MF_00995"/>
    </source>
</evidence>
<comment type="pathway">
    <text evidence="1 4">Quinol/quinone metabolism; menaquinone biosynthesis.</text>
</comment>
<gene>
    <name evidence="4" type="primary">mqnA</name>
    <name evidence="5" type="ORF">IDH44_08170</name>
</gene>
<dbReference type="GO" id="GO:0016836">
    <property type="term" value="F:hydro-lyase activity"/>
    <property type="evidence" value="ECO:0007669"/>
    <property type="project" value="UniProtKB-UniRule"/>
</dbReference>
<name>A0A927BSW4_9BACL</name>
<proteinExistence type="inferred from homology"/>
<comment type="similarity">
    <text evidence="4">Belongs to the MqnA/MqnD family. MqnA subfamily.</text>
</comment>
<accession>A0A927BSW4</accession>
<reference evidence="5" key="1">
    <citation type="submission" date="2020-09" db="EMBL/GenBank/DDBJ databases">
        <title>A novel bacterium of genus Paenibacillus, isolated from South China Sea.</title>
        <authorList>
            <person name="Huang H."/>
            <person name="Mo K."/>
            <person name="Hu Y."/>
        </authorList>
    </citation>
    <scope>NUCLEOTIDE SEQUENCE</scope>
    <source>
        <strain evidence="5">IB182496</strain>
    </source>
</reference>
<dbReference type="Proteomes" id="UP000621560">
    <property type="component" value="Unassembled WGS sequence"/>
</dbReference>
<dbReference type="InterPro" id="IPR003773">
    <property type="entry name" value="Menaquinone_biosynth"/>
</dbReference>
<comment type="catalytic activity">
    <reaction evidence="4">
        <text>chorismate = 3-[(1-carboxyvinyl)-oxy]benzoate + H2O</text>
        <dbReference type="Rhea" id="RHEA:40051"/>
        <dbReference type="ChEBI" id="CHEBI:15377"/>
        <dbReference type="ChEBI" id="CHEBI:29748"/>
        <dbReference type="ChEBI" id="CHEBI:76981"/>
        <dbReference type="EC" id="4.2.1.151"/>
    </reaction>
</comment>
<dbReference type="EMBL" id="JACXIZ010000014">
    <property type="protein sequence ID" value="MBD2845165.1"/>
    <property type="molecule type" value="Genomic_DNA"/>
</dbReference>
<evidence type="ECO:0000256" key="2">
    <source>
        <dbReference type="ARBA" id="ARBA00022428"/>
    </source>
</evidence>
<keyword evidence="3 4" id="KW-0456">Lyase</keyword>
<evidence type="ECO:0000313" key="5">
    <source>
        <dbReference type="EMBL" id="MBD2845165.1"/>
    </source>
</evidence>
<dbReference type="Pfam" id="PF02621">
    <property type="entry name" value="VitK2_biosynth"/>
    <property type="match status" value="1"/>
</dbReference>
<dbReference type="Gene3D" id="3.40.190.10">
    <property type="entry name" value="Periplasmic binding protein-like II"/>
    <property type="match status" value="2"/>
</dbReference>
<evidence type="ECO:0000313" key="6">
    <source>
        <dbReference type="Proteomes" id="UP000621560"/>
    </source>
</evidence>
<dbReference type="GO" id="GO:0009234">
    <property type="term" value="P:menaquinone biosynthetic process"/>
    <property type="evidence" value="ECO:0007669"/>
    <property type="project" value="UniProtKB-UniRule"/>
</dbReference>